<protein>
    <submittedName>
        <fullName evidence="2">GNAT superfamily acetyltransferase</fullName>
    </submittedName>
</protein>
<keyword evidence="3" id="KW-1185">Reference proteome</keyword>
<sequence length="259" mass="28447">MTTTTDLARHEVSDLTELGQLEQLLALFKLVWGARDAPMPLDLLRAMSDAGGMVLGVFAGPSLVGGAVGFRSAEDPARLHSHMVGVHPDWRRRGVGSAIKYHQRDWCLQRGISRMSWTFDPLQRRNAVFNINHLGAVGHTYLVDHYGPIDDALNAGVPTDRVLMRWDLDRGRPPVPAEAERILDIGEHGEPRQTGGGGDGAVRLRLPAVVASQHVLAWRVALRTAMAPRLAAGYRWTAMTEDGWCVLAPPRTQCGTETR</sequence>
<organism evidence="2 3">
    <name type="scientific">Kutzneria viridogrisea</name>
    <dbReference type="NCBI Taxonomy" id="47990"/>
    <lineage>
        <taxon>Bacteria</taxon>
        <taxon>Bacillati</taxon>
        <taxon>Actinomycetota</taxon>
        <taxon>Actinomycetes</taxon>
        <taxon>Pseudonocardiales</taxon>
        <taxon>Pseudonocardiaceae</taxon>
        <taxon>Kutzneria</taxon>
    </lineage>
</organism>
<dbReference type="InterPro" id="IPR000182">
    <property type="entry name" value="GNAT_dom"/>
</dbReference>
<dbReference type="PANTHER" id="PTHR41700">
    <property type="entry name" value="GCN5-RELATED N-ACETYLTRANSFERASE"/>
    <property type="match status" value="1"/>
</dbReference>
<dbReference type="CDD" id="cd04301">
    <property type="entry name" value="NAT_SF"/>
    <property type="match status" value="1"/>
</dbReference>
<gene>
    <name evidence="2" type="ORF">BC739_000543</name>
</gene>
<name>A0ABR6B9B7_9PSEU</name>
<dbReference type="InterPro" id="IPR016181">
    <property type="entry name" value="Acyl_CoA_acyltransferase"/>
</dbReference>
<dbReference type="Gene3D" id="3.40.630.30">
    <property type="match status" value="1"/>
</dbReference>
<feature type="domain" description="N-acetyltransferase" evidence="1">
    <location>
        <begin position="10"/>
        <end position="169"/>
    </location>
</feature>
<comment type="caution">
    <text evidence="2">The sequence shown here is derived from an EMBL/GenBank/DDBJ whole genome shotgun (WGS) entry which is preliminary data.</text>
</comment>
<dbReference type="EMBL" id="JACJID010000001">
    <property type="protein sequence ID" value="MBA8923346.1"/>
    <property type="molecule type" value="Genomic_DNA"/>
</dbReference>
<reference evidence="2 3" key="1">
    <citation type="submission" date="2020-08" db="EMBL/GenBank/DDBJ databases">
        <title>Genomic Encyclopedia of Archaeal and Bacterial Type Strains, Phase II (KMG-II): from individual species to whole genera.</title>
        <authorList>
            <person name="Goeker M."/>
        </authorList>
    </citation>
    <scope>NUCLEOTIDE SEQUENCE [LARGE SCALE GENOMIC DNA]</scope>
    <source>
        <strain evidence="2 3">DSM 43850</strain>
    </source>
</reference>
<dbReference type="SUPFAM" id="SSF55729">
    <property type="entry name" value="Acyl-CoA N-acyltransferases (Nat)"/>
    <property type="match status" value="1"/>
</dbReference>
<proteinExistence type="predicted"/>
<dbReference type="InterPro" id="IPR038764">
    <property type="entry name" value="GNAT_N_AcTrfase_prd"/>
</dbReference>
<dbReference type="PANTHER" id="PTHR41700:SF1">
    <property type="entry name" value="N-ACETYLTRANSFERASE DOMAIN-CONTAINING PROTEIN"/>
    <property type="match status" value="1"/>
</dbReference>
<dbReference type="Proteomes" id="UP000517916">
    <property type="component" value="Unassembled WGS sequence"/>
</dbReference>
<dbReference type="Pfam" id="PF00583">
    <property type="entry name" value="Acetyltransf_1"/>
    <property type="match status" value="1"/>
</dbReference>
<accession>A0ABR6B9B7</accession>
<dbReference type="PROSITE" id="PS51186">
    <property type="entry name" value="GNAT"/>
    <property type="match status" value="1"/>
</dbReference>
<evidence type="ECO:0000313" key="3">
    <source>
        <dbReference type="Proteomes" id="UP000517916"/>
    </source>
</evidence>
<evidence type="ECO:0000313" key="2">
    <source>
        <dbReference type="EMBL" id="MBA8923346.1"/>
    </source>
</evidence>
<evidence type="ECO:0000259" key="1">
    <source>
        <dbReference type="PROSITE" id="PS51186"/>
    </source>
</evidence>
<dbReference type="RefSeq" id="WP_182836155.1">
    <property type="nucleotide sequence ID" value="NZ_BAAABQ010000063.1"/>
</dbReference>